<protein>
    <submittedName>
        <fullName evidence="2">Uncharacterized protein</fullName>
    </submittedName>
</protein>
<evidence type="ECO:0000313" key="3">
    <source>
        <dbReference type="Proteomes" id="UP000664203"/>
    </source>
</evidence>
<keyword evidence="3" id="KW-1185">Reference proteome</keyword>
<feature type="region of interest" description="Disordered" evidence="1">
    <location>
        <begin position="141"/>
        <end position="161"/>
    </location>
</feature>
<dbReference type="AlphaFoldDB" id="A0A8H3G505"/>
<reference evidence="2" key="1">
    <citation type="submission" date="2021-03" db="EMBL/GenBank/DDBJ databases">
        <authorList>
            <person name="Tagirdzhanova G."/>
        </authorList>
    </citation>
    <scope>NUCLEOTIDE SEQUENCE</scope>
</reference>
<organism evidence="2 3">
    <name type="scientific">Alectoria fallacina</name>
    <dbReference type="NCBI Taxonomy" id="1903189"/>
    <lineage>
        <taxon>Eukaryota</taxon>
        <taxon>Fungi</taxon>
        <taxon>Dikarya</taxon>
        <taxon>Ascomycota</taxon>
        <taxon>Pezizomycotina</taxon>
        <taxon>Lecanoromycetes</taxon>
        <taxon>OSLEUM clade</taxon>
        <taxon>Lecanoromycetidae</taxon>
        <taxon>Lecanorales</taxon>
        <taxon>Lecanorineae</taxon>
        <taxon>Parmeliaceae</taxon>
        <taxon>Alectoria</taxon>
    </lineage>
</organism>
<sequence>MDKHASSSHSHPKTPTHAMSTSKGPSPASAELAQNVWIKDSEEDILDSIANWTRAPLCTSQFPGKVASYSAIEGTEKDIPYNLGLIYGQYGPLDLRYKGCDGLARHWVAGWDTNSITGPVWKVMMCVVMKKRLPGQSPVFDRLSPSIKSGSDSEDGNEKRYLEDSIDESDADAMRNSANISIGNQSEFDPEWNEEKRSIMVESESYYNRENIKKKNQDTADWVDVSIGGMDDDEWLLRPNDVPSMFKNAGDLLLDGFKALRKL</sequence>
<feature type="region of interest" description="Disordered" evidence="1">
    <location>
        <begin position="1"/>
        <end position="30"/>
    </location>
</feature>
<dbReference type="OrthoDB" id="10301319at2759"/>
<accession>A0A8H3G505</accession>
<comment type="caution">
    <text evidence="2">The sequence shown here is derived from an EMBL/GenBank/DDBJ whole genome shotgun (WGS) entry which is preliminary data.</text>
</comment>
<dbReference type="EMBL" id="CAJPDR010000350">
    <property type="protein sequence ID" value="CAF9933253.1"/>
    <property type="molecule type" value="Genomic_DNA"/>
</dbReference>
<dbReference type="Proteomes" id="UP000664203">
    <property type="component" value="Unassembled WGS sequence"/>
</dbReference>
<name>A0A8H3G505_9LECA</name>
<feature type="compositionally biased region" description="Low complexity" evidence="1">
    <location>
        <begin position="7"/>
        <end position="18"/>
    </location>
</feature>
<evidence type="ECO:0000313" key="2">
    <source>
        <dbReference type="EMBL" id="CAF9933253.1"/>
    </source>
</evidence>
<evidence type="ECO:0000256" key="1">
    <source>
        <dbReference type="SAM" id="MobiDB-lite"/>
    </source>
</evidence>
<gene>
    <name evidence="2" type="ORF">ALECFALPRED_005540</name>
</gene>
<proteinExistence type="predicted"/>